<dbReference type="AlphaFoldDB" id="A0A8T2P815"/>
<dbReference type="Pfam" id="PF23150">
    <property type="entry name" value="CFAP61_dimer"/>
    <property type="match status" value="1"/>
</dbReference>
<dbReference type="InterPro" id="IPR056299">
    <property type="entry name" value="CFAP61_dimer"/>
</dbReference>
<evidence type="ECO:0008006" key="6">
    <source>
        <dbReference type="Google" id="ProtNLM"/>
    </source>
</evidence>
<sequence length="987" mass="111544">MRTVTNWCDDEETISVRRTESSDAREINDLITPATEAVFGRVNVIYLLEKANLAVTVTNSKNEVLAHAAFLDHPSTYLVDPAGWEPWLHKHFSSDKCTPLNTLFLHLFVAQPDLSLGCAKEIARVEDHDDLTHLLAEQAKVCSASYGPYFLAELIDAQNDDFHAAVCETPLANPTGSAETESPEESSNATCEDPEEKDPKSVPEPGQNVPNAFCIQLFFIDKKYEMRSVDFLPYIFKLFPDRDFCVISVPKLGPEFPLLQTFLRAVPQSSSTLPHELYIYHRSGLLKTFEVRVTVSSDRHAIESLLKKLSLHESMLEDLDKFYQARQNKDGTPMQVFVAQVVEQVVGILIIKNEEDIDYIRAHYNIENFIYFSHHQREEHGQLCHFALNPIFHHYAKHFLKEALRLSHKSCLYYLIYPSYLTQKLTIPPPFPQNASAHSLTSALSCMVPVRPRRQIIYPLEELGLNAPSRQVTADQTPYALNHINRKLTMEPKATVNIRIVVVGASDTGISFLEVLAFCPHLRFNNLTLISKHGLPSYCNNEKTSFLATSHSYTDRDYAQLSLRSWVNVIEGKMMGINRADKHVLVSGDRKIPCPSGVDISQPITNSELPVQAEQRYTGAIPSNLLTLNDDHDCQRAHSWLLENFVDLEGDVVIYGNTIDIFTCVEKLLSMGVAGSRIKVVHPPTDSQLTCFSSPAVEEAVRAALRRSEVQVHQDSLLAQLNDGQDPEPLSSVSFTTEKQPIRLKCAVFINFFRKGVDYNAFKSINDACLVYDGRLVIDSNFHTNDSTIRAAGPLTKFARSYHADQWSHASFNSKEVGTELARALLPFFDPTLESETNPSATEDQLIPLYSQAKIQGQVHIQAHLHHCNISIKYEFNCSLHRLVPLFKMMVQTSNNAKWCTHSKNIKMIVGREIGTGKVEEGNYFRLFLNQYGLVESITCLSKEPFPVSNYLCLYGRHELLLNRLCTRFDEGLVTDLYRYDTEHLTG</sequence>
<name>A0A8T2P815_9TELE</name>
<evidence type="ECO:0000313" key="5">
    <source>
        <dbReference type="Proteomes" id="UP000824540"/>
    </source>
</evidence>
<gene>
    <name evidence="4" type="ORF">JZ751_004958</name>
</gene>
<proteinExistence type="predicted"/>
<comment type="caution">
    <text evidence="4">The sequence shown here is derived from an EMBL/GenBank/DDBJ whole genome shotgun (WGS) entry which is preliminary data.</text>
</comment>
<evidence type="ECO:0000313" key="4">
    <source>
        <dbReference type="EMBL" id="KAG9347391.1"/>
    </source>
</evidence>
<dbReference type="EMBL" id="JAFBMS010000013">
    <property type="protein sequence ID" value="KAG9347391.1"/>
    <property type="molecule type" value="Genomic_DNA"/>
</dbReference>
<feature type="region of interest" description="Disordered" evidence="1">
    <location>
        <begin position="173"/>
        <end position="205"/>
    </location>
</feature>
<feature type="domain" description="Cilia- and flagella-associated protein 61 N-terminal" evidence="2">
    <location>
        <begin position="123"/>
        <end position="169"/>
    </location>
</feature>
<dbReference type="Proteomes" id="UP000824540">
    <property type="component" value="Unassembled WGS sequence"/>
</dbReference>
<feature type="non-terminal residue" evidence="4">
    <location>
        <position position="1"/>
    </location>
</feature>
<evidence type="ECO:0000256" key="1">
    <source>
        <dbReference type="SAM" id="MobiDB-lite"/>
    </source>
</evidence>
<keyword evidence="5" id="KW-1185">Reference proteome</keyword>
<protein>
    <recommendedName>
        <fullName evidence="6">Cilia- and flagella-associated protein 61 N-terminal domain-containing protein</fullName>
    </recommendedName>
</protein>
<evidence type="ECO:0000259" key="3">
    <source>
        <dbReference type="Pfam" id="PF23150"/>
    </source>
</evidence>
<dbReference type="InterPro" id="IPR038884">
    <property type="entry name" value="CFAP61"/>
</dbReference>
<dbReference type="PANTHER" id="PTHR21178:SF8">
    <property type="entry name" value="CILIA- AND FLAGELLA-ASSOCIATED PROTEIN 61"/>
    <property type="match status" value="1"/>
</dbReference>
<feature type="domain" description="Cilia- and flagella-associated protein 61 N-terminal" evidence="2">
    <location>
        <begin position="15"/>
        <end position="122"/>
    </location>
</feature>
<feature type="domain" description="CFAP61 dimerisation" evidence="3">
    <location>
        <begin position="890"/>
        <end position="981"/>
    </location>
</feature>
<feature type="compositionally biased region" description="Polar residues" evidence="1">
    <location>
        <begin position="173"/>
        <end position="190"/>
    </location>
</feature>
<dbReference type="Pfam" id="PF16092">
    <property type="entry name" value="CFAP61_N"/>
    <property type="match status" value="2"/>
</dbReference>
<organism evidence="4 5">
    <name type="scientific">Albula glossodonta</name>
    <name type="common">roundjaw bonefish</name>
    <dbReference type="NCBI Taxonomy" id="121402"/>
    <lineage>
        <taxon>Eukaryota</taxon>
        <taxon>Metazoa</taxon>
        <taxon>Chordata</taxon>
        <taxon>Craniata</taxon>
        <taxon>Vertebrata</taxon>
        <taxon>Euteleostomi</taxon>
        <taxon>Actinopterygii</taxon>
        <taxon>Neopterygii</taxon>
        <taxon>Teleostei</taxon>
        <taxon>Albuliformes</taxon>
        <taxon>Albulidae</taxon>
        <taxon>Albula</taxon>
    </lineage>
</organism>
<accession>A0A8T2P815</accession>
<evidence type="ECO:0000259" key="2">
    <source>
        <dbReference type="Pfam" id="PF16092"/>
    </source>
</evidence>
<reference evidence="4" key="1">
    <citation type="thesis" date="2021" institute="BYU ScholarsArchive" country="Provo, UT, USA">
        <title>Applications of and Algorithms for Genome Assembly and Genomic Analyses with an Emphasis on Marine Teleosts.</title>
        <authorList>
            <person name="Pickett B.D."/>
        </authorList>
    </citation>
    <scope>NUCLEOTIDE SEQUENCE</scope>
    <source>
        <strain evidence="4">HI-2016</strain>
    </source>
</reference>
<dbReference type="PANTHER" id="PTHR21178">
    <property type="entry name" value="CILIA- AND FLAGELLA-ASSOCIATED PROTEIN 61"/>
    <property type="match status" value="1"/>
</dbReference>
<dbReference type="InterPro" id="IPR032151">
    <property type="entry name" value="CFAP61_N"/>
</dbReference>
<dbReference type="OrthoDB" id="382863at2759"/>